<gene>
    <name evidence="1" type="ORF">MQN93_10365</name>
</gene>
<sequence>MRWTVAVPWSEGWAGGVEGEVVVRWAVGGVDVEGGGVGCPRERGDFEVGAVLAVDEGTGDVGRMPGGADAGVEVVRCTAGPPAGGVDDAGSGVKAVRWTAGVGAGPEGGCELVVVGGEFVSVGRDCESASVVCTDGEPCGGVVAAEVVRPEPDVELGWEGAGFEVVGLLCGLAGVPGVAGCDAIGAPRPGRGFERAALRCTGGVAPGEGVFGRGELDWAGARG</sequence>
<protein>
    <submittedName>
        <fullName evidence="1">Uncharacterized protein</fullName>
    </submittedName>
</protein>
<organism evidence="1 2">
    <name type="scientific">Streptomyces spinosisporus</name>
    <dbReference type="NCBI Taxonomy" id="2927582"/>
    <lineage>
        <taxon>Bacteria</taxon>
        <taxon>Bacillati</taxon>
        <taxon>Actinomycetota</taxon>
        <taxon>Actinomycetes</taxon>
        <taxon>Kitasatosporales</taxon>
        <taxon>Streptomycetaceae</taxon>
        <taxon>Streptomyces</taxon>
    </lineage>
</organism>
<accession>A0ABS9XDL9</accession>
<keyword evidence="2" id="KW-1185">Reference proteome</keyword>
<comment type="caution">
    <text evidence="1">The sequence shown here is derived from an EMBL/GenBank/DDBJ whole genome shotgun (WGS) entry which is preliminary data.</text>
</comment>
<dbReference type="Proteomes" id="UP001165270">
    <property type="component" value="Unassembled WGS sequence"/>
</dbReference>
<reference evidence="1" key="1">
    <citation type="submission" date="2022-03" db="EMBL/GenBank/DDBJ databases">
        <title>Streptomyces 7R015 and 7R016 isolated from Barleria lupulina in Thailand.</title>
        <authorList>
            <person name="Kanchanasin P."/>
            <person name="Phongsopitanun W."/>
            <person name="Tanasupawat S."/>
        </authorList>
    </citation>
    <scope>NUCLEOTIDE SEQUENCE</scope>
    <source>
        <strain evidence="1">7R016</strain>
    </source>
</reference>
<dbReference type="EMBL" id="JALDAX010000003">
    <property type="protein sequence ID" value="MCI3240123.1"/>
    <property type="molecule type" value="Genomic_DNA"/>
</dbReference>
<name>A0ABS9XDL9_9ACTN</name>
<proteinExistence type="predicted"/>
<evidence type="ECO:0000313" key="1">
    <source>
        <dbReference type="EMBL" id="MCI3240123.1"/>
    </source>
</evidence>
<dbReference type="RefSeq" id="WP_242709406.1">
    <property type="nucleotide sequence ID" value="NZ_JALDAX010000003.1"/>
</dbReference>
<evidence type="ECO:0000313" key="2">
    <source>
        <dbReference type="Proteomes" id="UP001165270"/>
    </source>
</evidence>